<keyword evidence="2" id="KW-1185">Reference proteome</keyword>
<gene>
    <name evidence="1" type="ORF">MILVUS5_LOCUS3347</name>
</gene>
<sequence length="157" mass="17701">MEKKERNFLVAVDESKESMFALYWCITKLIPHTTNVKLVLLYVQPTPAFHSFIASGCAFYNDVILDMDKYCIDLVDSVMERAGDICKKLNTTDIKIERIIGRGDAKDVICNAVKKFEADTLVMGTHSYGFFKRALVGSVSDYCAMYAKCPVVIVKHP</sequence>
<dbReference type="Proteomes" id="UP001177021">
    <property type="component" value="Unassembled WGS sequence"/>
</dbReference>
<accession>A0ACB0IJ18</accession>
<dbReference type="EMBL" id="CASHSV030000001">
    <property type="protein sequence ID" value="CAJ2631935.1"/>
    <property type="molecule type" value="Genomic_DNA"/>
</dbReference>
<reference evidence="1" key="1">
    <citation type="submission" date="2023-10" db="EMBL/GenBank/DDBJ databases">
        <authorList>
            <person name="Rodriguez Cubillos JULIANA M."/>
            <person name="De Vega J."/>
        </authorList>
    </citation>
    <scope>NUCLEOTIDE SEQUENCE</scope>
</reference>
<protein>
    <submittedName>
        <fullName evidence="1">Uncharacterized protein</fullName>
    </submittedName>
</protein>
<comment type="caution">
    <text evidence="1">The sequence shown here is derived from an EMBL/GenBank/DDBJ whole genome shotgun (WGS) entry which is preliminary data.</text>
</comment>
<evidence type="ECO:0000313" key="2">
    <source>
        <dbReference type="Proteomes" id="UP001177021"/>
    </source>
</evidence>
<proteinExistence type="predicted"/>
<evidence type="ECO:0000313" key="1">
    <source>
        <dbReference type="EMBL" id="CAJ2631935.1"/>
    </source>
</evidence>
<name>A0ACB0IJ18_TRIPR</name>
<organism evidence="1 2">
    <name type="scientific">Trifolium pratense</name>
    <name type="common">Red clover</name>
    <dbReference type="NCBI Taxonomy" id="57577"/>
    <lineage>
        <taxon>Eukaryota</taxon>
        <taxon>Viridiplantae</taxon>
        <taxon>Streptophyta</taxon>
        <taxon>Embryophyta</taxon>
        <taxon>Tracheophyta</taxon>
        <taxon>Spermatophyta</taxon>
        <taxon>Magnoliopsida</taxon>
        <taxon>eudicotyledons</taxon>
        <taxon>Gunneridae</taxon>
        <taxon>Pentapetalae</taxon>
        <taxon>rosids</taxon>
        <taxon>fabids</taxon>
        <taxon>Fabales</taxon>
        <taxon>Fabaceae</taxon>
        <taxon>Papilionoideae</taxon>
        <taxon>50 kb inversion clade</taxon>
        <taxon>NPAAA clade</taxon>
        <taxon>Hologalegina</taxon>
        <taxon>IRL clade</taxon>
        <taxon>Trifolieae</taxon>
        <taxon>Trifolium</taxon>
    </lineage>
</organism>